<name>E4ZYF0_LEPMJ</name>
<sequence length="79" mass="8877">MPNTPKRTSTTPQRRPKLQPATDSIAPTEFLKEWSATKPDRRFRVFKLATYMPQVEKTHALPRSLGADAGQGCPPRSVE</sequence>
<dbReference type="Proteomes" id="UP000002668">
    <property type="component" value="Genome"/>
</dbReference>
<proteinExistence type="predicted"/>
<feature type="region of interest" description="Disordered" evidence="1">
    <location>
        <begin position="58"/>
        <end position="79"/>
    </location>
</feature>
<feature type="compositionally biased region" description="Polar residues" evidence="1">
    <location>
        <begin position="1"/>
        <end position="13"/>
    </location>
</feature>
<evidence type="ECO:0000256" key="1">
    <source>
        <dbReference type="SAM" id="MobiDB-lite"/>
    </source>
</evidence>
<dbReference type="VEuPathDB" id="FungiDB:LEMA_P113140.1"/>
<accession>E4ZYF0</accession>
<organism evidence="3">
    <name type="scientific">Leptosphaeria maculans (strain JN3 / isolate v23.1.3 / race Av1-4-5-6-7-8)</name>
    <name type="common">Blackleg fungus</name>
    <name type="synonym">Phoma lingam</name>
    <dbReference type="NCBI Taxonomy" id="985895"/>
    <lineage>
        <taxon>Eukaryota</taxon>
        <taxon>Fungi</taxon>
        <taxon>Dikarya</taxon>
        <taxon>Ascomycota</taxon>
        <taxon>Pezizomycotina</taxon>
        <taxon>Dothideomycetes</taxon>
        <taxon>Pleosporomycetidae</taxon>
        <taxon>Pleosporales</taxon>
        <taxon>Pleosporineae</taxon>
        <taxon>Leptosphaeriaceae</taxon>
        <taxon>Plenodomus</taxon>
        <taxon>Plenodomus lingam/Leptosphaeria maculans species complex</taxon>
    </lineage>
</organism>
<gene>
    <name evidence="2" type="ORF">LEMA_P113140.1</name>
</gene>
<evidence type="ECO:0000313" key="2">
    <source>
        <dbReference type="EMBL" id="CBX96395.1"/>
    </source>
</evidence>
<evidence type="ECO:0000313" key="3">
    <source>
        <dbReference type="Proteomes" id="UP000002668"/>
    </source>
</evidence>
<feature type="region of interest" description="Disordered" evidence="1">
    <location>
        <begin position="1"/>
        <end position="24"/>
    </location>
</feature>
<dbReference type="EMBL" id="FP929128">
    <property type="protein sequence ID" value="CBX96395.1"/>
    <property type="molecule type" value="Genomic_DNA"/>
</dbReference>
<protein>
    <submittedName>
        <fullName evidence="2">Predicted protein</fullName>
    </submittedName>
</protein>
<dbReference type="AlphaFoldDB" id="E4ZYF0"/>
<dbReference type="HOGENOM" id="CLU_2606467_0_0_1"/>
<reference evidence="3" key="1">
    <citation type="journal article" date="2011" name="Nat. Commun.">
        <title>Effector diversification within compartments of the Leptosphaeria maculans genome affected by Repeat-Induced Point mutations.</title>
        <authorList>
            <person name="Rouxel T."/>
            <person name="Grandaubert J."/>
            <person name="Hane J.K."/>
            <person name="Hoede C."/>
            <person name="van de Wouw A.P."/>
            <person name="Couloux A."/>
            <person name="Dominguez V."/>
            <person name="Anthouard V."/>
            <person name="Bally P."/>
            <person name="Bourras S."/>
            <person name="Cozijnsen A.J."/>
            <person name="Ciuffetti L.M."/>
            <person name="Degrave A."/>
            <person name="Dilmaghani A."/>
            <person name="Duret L."/>
            <person name="Fudal I."/>
            <person name="Goodwin S.B."/>
            <person name="Gout L."/>
            <person name="Glaser N."/>
            <person name="Linglin J."/>
            <person name="Kema G.H.J."/>
            <person name="Lapalu N."/>
            <person name="Lawrence C.B."/>
            <person name="May K."/>
            <person name="Meyer M."/>
            <person name="Ollivier B."/>
            <person name="Poulain J."/>
            <person name="Schoch C.L."/>
            <person name="Simon A."/>
            <person name="Spatafora J.W."/>
            <person name="Stachowiak A."/>
            <person name="Turgeon B.G."/>
            <person name="Tyler B.M."/>
            <person name="Vincent D."/>
            <person name="Weissenbach J."/>
            <person name="Amselem J."/>
            <person name="Quesneville H."/>
            <person name="Oliver R.P."/>
            <person name="Wincker P."/>
            <person name="Balesdent M.-H."/>
            <person name="Howlett B.J."/>
        </authorList>
    </citation>
    <scope>NUCLEOTIDE SEQUENCE [LARGE SCALE GENOMIC DNA]</scope>
    <source>
        <strain evidence="3">JN3 / isolate v23.1.3 / race Av1-4-5-6-7-8</strain>
    </source>
</reference>
<dbReference type="InParanoid" id="E4ZYF0"/>
<keyword evidence="3" id="KW-1185">Reference proteome</keyword>